<feature type="non-terminal residue" evidence="2">
    <location>
        <position position="1"/>
    </location>
</feature>
<sequence>MLRAVVRTACVGARLYNAMVALLGQTGQVALLESTLELEDQMHEGHRLVIQFWERVVRSFKEQERRAGHPQEEGCEAPSSQPSSAQQLAPLALDLVWAMESTLQMTCHHQRMYWQTRSRDVDADIRHLGVGLPMSIALCGHLQEVLAEACV</sequence>
<feature type="region of interest" description="Disordered" evidence="1">
    <location>
        <begin position="63"/>
        <end position="83"/>
    </location>
</feature>
<gene>
    <name evidence="2" type="ORF">HaLaN_19835</name>
</gene>
<organism evidence="2 3">
    <name type="scientific">Haematococcus lacustris</name>
    <name type="common">Green alga</name>
    <name type="synonym">Haematococcus pluvialis</name>
    <dbReference type="NCBI Taxonomy" id="44745"/>
    <lineage>
        <taxon>Eukaryota</taxon>
        <taxon>Viridiplantae</taxon>
        <taxon>Chlorophyta</taxon>
        <taxon>core chlorophytes</taxon>
        <taxon>Chlorophyceae</taxon>
        <taxon>CS clade</taxon>
        <taxon>Chlamydomonadales</taxon>
        <taxon>Haematococcaceae</taxon>
        <taxon>Haematococcus</taxon>
    </lineage>
</organism>
<evidence type="ECO:0000256" key="1">
    <source>
        <dbReference type="SAM" id="MobiDB-lite"/>
    </source>
</evidence>
<dbReference type="EMBL" id="BLLF01002029">
    <property type="protein sequence ID" value="GFH22378.1"/>
    <property type="molecule type" value="Genomic_DNA"/>
</dbReference>
<evidence type="ECO:0000313" key="3">
    <source>
        <dbReference type="Proteomes" id="UP000485058"/>
    </source>
</evidence>
<proteinExistence type="predicted"/>
<dbReference type="Proteomes" id="UP000485058">
    <property type="component" value="Unassembled WGS sequence"/>
</dbReference>
<feature type="compositionally biased region" description="Basic and acidic residues" evidence="1">
    <location>
        <begin position="63"/>
        <end position="72"/>
    </location>
</feature>
<dbReference type="AlphaFoldDB" id="A0A699ZVQ9"/>
<name>A0A699ZVQ9_HAELA</name>
<feature type="non-terminal residue" evidence="2">
    <location>
        <position position="151"/>
    </location>
</feature>
<accession>A0A699ZVQ9</accession>
<protein>
    <submittedName>
        <fullName evidence="2">Uncharacterized protein</fullName>
    </submittedName>
</protein>
<reference evidence="2 3" key="1">
    <citation type="submission" date="2020-02" db="EMBL/GenBank/DDBJ databases">
        <title>Draft genome sequence of Haematococcus lacustris strain NIES-144.</title>
        <authorList>
            <person name="Morimoto D."/>
            <person name="Nakagawa S."/>
            <person name="Yoshida T."/>
            <person name="Sawayama S."/>
        </authorList>
    </citation>
    <scope>NUCLEOTIDE SEQUENCE [LARGE SCALE GENOMIC DNA]</scope>
    <source>
        <strain evidence="2 3">NIES-144</strain>
    </source>
</reference>
<comment type="caution">
    <text evidence="2">The sequence shown here is derived from an EMBL/GenBank/DDBJ whole genome shotgun (WGS) entry which is preliminary data.</text>
</comment>
<keyword evidence="3" id="KW-1185">Reference proteome</keyword>
<evidence type="ECO:0000313" key="2">
    <source>
        <dbReference type="EMBL" id="GFH22378.1"/>
    </source>
</evidence>